<sequence length="85" mass="9347">MTSVFRTAPGEATPGGGKRRDVSFKIENVPCTDTAGRETVSSVRILHLPGTHQLLASEPHFFRIRAREAHPRSELPSRPAEEARA</sequence>
<gene>
    <name evidence="2" type="ORF">RM764_23035</name>
</gene>
<keyword evidence="3" id="KW-1185">Reference proteome</keyword>
<dbReference type="EMBL" id="JAVREY010000029">
    <property type="protein sequence ID" value="MDT0465846.1"/>
    <property type="molecule type" value="Genomic_DNA"/>
</dbReference>
<comment type="caution">
    <text evidence="2">The sequence shown here is derived from an EMBL/GenBank/DDBJ whole genome shotgun (WGS) entry which is preliminary data.</text>
</comment>
<protein>
    <submittedName>
        <fullName evidence="2">Uncharacterized protein</fullName>
    </submittedName>
</protein>
<dbReference type="Proteomes" id="UP001183809">
    <property type="component" value="Unassembled WGS sequence"/>
</dbReference>
<feature type="region of interest" description="Disordered" evidence="1">
    <location>
        <begin position="1"/>
        <end position="21"/>
    </location>
</feature>
<accession>A0ABU2TY05</accession>
<name>A0ABU2TY05_9ACTN</name>
<evidence type="ECO:0000313" key="3">
    <source>
        <dbReference type="Proteomes" id="UP001183809"/>
    </source>
</evidence>
<evidence type="ECO:0000313" key="2">
    <source>
        <dbReference type="EMBL" id="MDT0465846.1"/>
    </source>
</evidence>
<proteinExistence type="predicted"/>
<organism evidence="2 3">
    <name type="scientific">Streptomyces gibsoniae</name>
    <dbReference type="NCBI Taxonomy" id="3075529"/>
    <lineage>
        <taxon>Bacteria</taxon>
        <taxon>Bacillati</taxon>
        <taxon>Actinomycetota</taxon>
        <taxon>Actinomycetes</taxon>
        <taxon>Kitasatosporales</taxon>
        <taxon>Streptomycetaceae</taxon>
        <taxon>Streptomyces</taxon>
    </lineage>
</organism>
<evidence type="ECO:0000256" key="1">
    <source>
        <dbReference type="SAM" id="MobiDB-lite"/>
    </source>
</evidence>
<reference evidence="3" key="1">
    <citation type="submission" date="2023-07" db="EMBL/GenBank/DDBJ databases">
        <title>30 novel species of actinomycetes from the DSMZ collection.</title>
        <authorList>
            <person name="Nouioui I."/>
        </authorList>
    </citation>
    <scope>NUCLEOTIDE SEQUENCE [LARGE SCALE GENOMIC DNA]</scope>
    <source>
        <strain evidence="3">DSM 41699</strain>
    </source>
</reference>
<dbReference type="RefSeq" id="WP_311697313.1">
    <property type="nucleotide sequence ID" value="NZ_JAVREY010000029.1"/>
</dbReference>